<dbReference type="Proteomes" id="UP000317158">
    <property type="component" value="Unassembled WGS sequence"/>
</dbReference>
<dbReference type="InterPro" id="IPR058240">
    <property type="entry name" value="rSAM_sf"/>
</dbReference>
<evidence type="ECO:0000313" key="9">
    <source>
        <dbReference type="Proteomes" id="UP000317158"/>
    </source>
</evidence>
<dbReference type="GO" id="GO:0051539">
    <property type="term" value="F:4 iron, 4 sulfur cluster binding"/>
    <property type="evidence" value="ECO:0007669"/>
    <property type="project" value="UniProtKB-KW"/>
</dbReference>
<dbReference type="SMART" id="SM00729">
    <property type="entry name" value="Elp3"/>
    <property type="match status" value="1"/>
</dbReference>
<evidence type="ECO:0000256" key="3">
    <source>
        <dbReference type="ARBA" id="ARBA00022691"/>
    </source>
</evidence>
<dbReference type="SFLD" id="SFLDS00029">
    <property type="entry name" value="Radical_SAM"/>
    <property type="match status" value="1"/>
</dbReference>
<reference evidence="8 9" key="1">
    <citation type="journal article" date="2019" name="Nat. Microbiol.">
        <title>Wide diversity of methane and short-chain alkane metabolisms in uncultured archaea.</title>
        <authorList>
            <person name="Borrel G."/>
            <person name="Adam P.S."/>
            <person name="McKay L.J."/>
            <person name="Chen L.X."/>
            <person name="Sierra-Garcia I.N."/>
            <person name="Sieber C.M."/>
            <person name="Letourneur Q."/>
            <person name="Ghozlane A."/>
            <person name="Andersen G.L."/>
            <person name="Li W.J."/>
            <person name="Hallam S.J."/>
            <person name="Muyzer G."/>
            <person name="de Oliveira V.M."/>
            <person name="Inskeep W.P."/>
            <person name="Banfield J.F."/>
            <person name="Gribaldo S."/>
        </authorList>
    </citation>
    <scope>NUCLEOTIDE SEQUENCE [LARGE SCALE GENOMIC DNA]</scope>
    <source>
        <strain evidence="8">NM1a</strain>
    </source>
</reference>
<organism evidence="8 9">
    <name type="scientific">Methanoliparum thermophilum</name>
    <dbReference type="NCBI Taxonomy" id="2491083"/>
    <lineage>
        <taxon>Archaea</taxon>
        <taxon>Methanobacteriati</taxon>
        <taxon>Methanobacteriota</taxon>
        <taxon>Candidatus Methanoliparia</taxon>
        <taxon>Candidatus Methanoliparales</taxon>
        <taxon>Candidatus Methanoliparaceae</taxon>
        <taxon>Candidatus Methanoliparum</taxon>
    </lineage>
</organism>
<dbReference type="PANTHER" id="PTHR11135:SF0">
    <property type="entry name" value="ELONGATOR COMPLEX PROTEIN 3"/>
    <property type="match status" value="1"/>
</dbReference>
<evidence type="ECO:0000259" key="7">
    <source>
        <dbReference type="SMART" id="SM00729"/>
    </source>
</evidence>
<dbReference type="GO" id="GO:0002926">
    <property type="term" value="P:tRNA wobble base 5-methoxycarbonylmethyl-2-thiouridinylation"/>
    <property type="evidence" value="ECO:0007669"/>
    <property type="project" value="TreeGrafter"/>
</dbReference>
<dbReference type="InterPro" id="IPR006638">
    <property type="entry name" value="Elp3/MiaA/NifB-like_rSAM"/>
</dbReference>
<proteinExistence type="predicted"/>
<keyword evidence="4" id="KW-0479">Metal-binding</keyword>
<dbReference type="SUPFAM" id="SSF102114">
    <property type="entry name" value="Radical SAM enzymes"/>
    <property type="match status" value="1"/>
</dbReference>
<evidence type="ECO:0000256" key="4">
    <source>
        <dbReference type="ARBA" id="ARBA00022723"/>
    </source>
</evidence>
<dbReference type="EMBL" id="RXIF01000002">
    <property type="protein sequence ID" value="RZN65569.1"/>
    <property type="molecule type" value="Genomic_DNA"/>
</dbReference>
<dbReference type="InterPro" id="IPR005909">
    <property type="entry name" value="RaSEA"/>
</dbReference>
<keyword evidence="3" id="KW-0949">S-adenosyl-L-methionine</keyword>
<dbReference type="PIRSF" id="PIRSF004954">
    <property type="entry name" value="Radical_SAM"/>
    <property type="match status" value="1"/>
</dbReference>
<dbReference type="NCBIfam" id="TIGR01210">
    <property type="entry name" value="archaeosine biosynthesis radical SAM protein RaSEA"/>
    <property type="match status" value="1"/>
</dbReference>
<dbReference type="CDD" id="cd01335">
    <property type="entry name" value="Radical_SAM"/>
    <property type="match status" value="1"/>
</dbReference>
<gene>
    <name evidence="8" type="ORF">EF806_01245</name>
</gene>
<dbReference type="InterPro" id="IPR039661">
    <property type="entry name" value="ELP3"/>
</dbReference>
<keyword evidence="6" id="KW-0411">Iron-sulfur</keyword>
<dbReference type="GO" id="GO:0003824">
    <property type="term" value="F:catalytic activity"/>
    <property type="evidence" value="ECO:0007669"/>
    <property type="project" value="InterPro"/>
</dbReference>
<comment type="cofactor">
    <cofactor evidence="1">
        <name>[4Fe-4S] cluster</name>
        <dbReference type="ChEBI" id="CHEBI:49883"/>
    </cofactor>
</comment>
<evidence type="ECO:0000256" key="5">
    <source>
        <dbReference type="ARBA" id="ARBA00023004"/>
    </source>
</evidence>
<comment type="caution">
    <text evidence="8">The sequence shown here is derived from an EMBL/GenBank/DDBJ whole genome shotgun (WGS) entry which is preliminary data.</text>
</comment>
<dbReference type="Gene3D" id="3.20.20.70">
    <property type="entry name" value="Aldolase class I"/>
    <property type="match status" value="1"/>
</dbReference>
<evidence type="ECO:0000256" key="1">
    <source>
        <dbReference type="ARBA" id="ARBA00001966"/>
    </source>
</evidence>
<name>A0A520KU08_METT2</name>
<evidence type="ECO:0000256" key="6">
    <source>
        <dbReference type="ARBA" id="ARBA00023014"/>
    </source>
</evidence>
<evidence type="ECO:0000313" key="8">
    <source>
        <dbReference type="EMBL" id="RZN65569.1"/>
    </source>
</evidence>
<protein>
    <submittedName>
        <fullName evidence="8">TIGR01210 family radical SAM protein</fullName>
    </submittedName>
</protein>
<keyword evidence="5" id="KW-0408">Iron</keyword>
<dbReference type="InterPro" id="IPR007197">
    <property type="entry name" value="rSAM"/>
</dbReference>
<accession>A0A520KU08</accession>
<dbReference type="PANTHER" id="PTHR11135">
    <property type="entry name" value="HISTONE ACETYLTRANSFERASE-RELATED"/>
    <property type="match status" value="1"/>
</dbReference>
<dbReference type="InterPro" id="IPR013785">
    <property type="entry name" value="Aldolase_TIM"/>
</dbReference>
<dbReference type="GO" id="GO:0005737">
    <property type="term" value="C:cytoplasm"/>
    <property type="evidence" value="ECO:0007669"/>
    <property type="project" value="TreeGrafter"/>
</dbReference>
<feature type="domain" description="Elp3/MiaA/NifB-like radical SAM core" evidence="7">
    <location>
        <begin position="24"/>
        <end position="238"/>
    </location>
</feature>
<dbReference type="Pfam" id="PF04055">
    <property type="entry name" value="Radical_SAM"/>
    <property type="match status" value="1"/>
</dbReference>
<keyword evidence="2" id="KW-0004">4Fe-4S</keyword>
<dbReference type="GO" id="GO:0046872">
    <property type="term" value="F:metal ion binding"/>
    <property type="evidence" value="ECO:0007669"/>
    <property type="project" value="UniProtKB-KW"/>
</dbReference>
<dbReference type="AlphaFoldDB" id="A0A520KU08"/>
<evidence type="ECO:0000256" key="2">
    <source>
        <dbReference type="ARBA" id="ARBA00022485"/>
    </source>
</evidence>
<sequence length="312" mass="35835">MITLDKPIAVWRSKDNIDGRIMDTLTVILKTRGCFWNRCVMCGFSADSSNLVSDEDILNQFHAINAKDVECIKIYTSGSFLDTNEISINVKKKIIEELDKNSINKIIVESRPEFITRENLSLLDDRFIIAIGLETADDYIRNKIINKGFSFLDYKRACNLIHSLGMRVKTYLLLKPPFLIERDAISDTINSGIRCSECSDYVSINPCNIQKNTHLERLWFEKEYRSPWLWSCLEVLKGLTSIDLPVQMDPVGAGNRRGPHNCGRCDQKITKAIKDFSLNNDPTLIEDLDCECREIWNEILKIEDYPFAPILI</sequence>